<feature type="region of interest" description="Disordered" evidence="1">
    <location>
        <begin position="58"/>
        <end position="77"/>
    </location>
</feature>
<reference evidence="3" key="1">
    <citation type="submission" date="2023-06" db="EMBL/GenBank/DDBJ databases">
        <authorList>
            <consortium name="Lawrence Berkeley National Laboratory"/>
            <person name="Ahrendt S."/>
            <person name="Sahu N."/>
            <person name="Indic B."/>
            <person name="Wong-Bajracharya J."/>
            <person name="Merenyi Z."/>
            <person name="Ke H.-M."/>
            <person name="Monk M."/>
            <person name="Kocsube S."/>
            <person name="Drula E."/>
            <person name="Lipzen A."/>
            <person name="Balint B."/>
            <person name="Henrissat B."/>
            <person name="Andreopoulos B."/>
            <person name="Martin F.M."/>
            <person name="Harder C.B."/>
            <person name="Rigling D."/>
            <person name="Ford K.L."/>
            <person name="Foster G.D."/>
            <person name="Pangilinan J."/>
            <person name="Papanicolaou A."/>
            <person name="Barry K."/>
            <person name="LaButti K."/>
            <person name="Viragh M."/>
            <person name="Koriabine M."/>
            <person name="Yan M."/>
            <person name="Riley R."/>
            <person name="Champramary S."/>
            <person name="Plett K.L."/>
            <person name="Tsai I.J."/>
            <person name="Slot J."/>
            <person name="Sipos G."/>
            <person name="Plett J."/>
            <person name="Nagy L.G."/>
            <person name="Grigoriev I.V."/>
        </authorList>
    </citation>
    <scope>NUCLEOTIDE SEQUENCE</scope>
    <source>
        <strain evidence="3">FPL87.14</strain>
    </source>
</reference>
<sequence length="77" mass="8607">MRCSSTHFLLLTLLYGCLPQHETILSTSLPTSVSDIALHGKSRGNAMTHQRRVLWPHPSHTLRSNSSPMSHVVYQPS</sequence>
<organism evidence="3 4">
    <name type="scientific">Armillaria borealis</name>
    <dbReference type="NCBI Taxonomy" id="47425"/>
    <lineage>
        <taxon>Eukaryota</taxon>
        <taxon>Fungi</taxon>
        <taxon>Dikarya</taxon>
        <taxon>Basidiomycota</taxon>
        <taxon>Agaricomycotina</taxon>
        <taxon>Agaricomycetes</taxon>
        <taxon>Agaricomycetidae</taxon>
        <taxon>Agaricales</taxon>
        <taxon>Marasmiineae</taxon>
        <taxon>Physalacriaceae</taxon>
        <taxon>Armillaria</taxon>
    </lineage>
</organism>
<dbReference type="PROSITE" id="PS51257">
    <property type="entry name" value="PROKAR_LIPOPROTEIN"/>
    <property type="match status" value="1"/>
</dbReference>
<proteinExistence type="predicted"/>
<dbReference type="EMBL" id="JAUEPT010000011">
    <property type="protein sequence ID" value="KAK0447562.1"/>
    <property type="molecule type" value="Genomic_DNA"/>
</dbReference>
<accession>A0AA39JRH0</accession>
<keyword evidence="2" id="KW-0732">Signal</keyword>
<feature type="chain" id="PRO_5041285348" description="Secreted protein" evidence="2">
    <location>
        <begin position="20"/>
        <end position="77"/>
    </location>
</feature>
<keyword evidence="4" id="KW-1185">Reference proteome</keyword>
<feature type="signal peptide" evidence="2">
    <location>
        <begin position="1"/>
        <end position="19"/>
    </location>
</feature>
<protein>
    <recommendedName>
        <fullName evidence="5">Secreted protein</fullName>
    </recommendedName>
</protein>
<dbReference type="Proteomes" id="UP001175226">
    <property type="component" value="Unassembled WGS sequence"/>
</dbReference>
<evidence type="ECO:0000256" key="1">
    <source>
        <dbReference type="SAM" id="MobiDB-lite"/>
    </source>
</evidence>
<gene>
    <name evidence="3" type="ORF">EV421DRAFT_1786743</name>
</gene>
<evidence type="ECO:0008006" key="5">
    <source>
        <dbReference type="Google" id="ProtNLM"/>
    </source>
</evidence>
<evidence type="ECO:0000256" key="2">
    <source>
        <dbReference type="SAM" id="SignalP"/>
    </source>
</evidence>
<evidence type="ECO:0000313" key="4">
    <source>
        <dbReference type="Proteomes" id="UP001175226"/>
    </source>
</evidence>
<evidence type="ECO:0000313" key="3">
    <source>
        <dbReference type="EMBL" id="KAK0447562.1"/>
    </source>
</evidence>
<dbReference type="AlphaFoldDB" id="A0AA39JRH0"/>
<name>A0AA39JRH0_9AGAR</name>
<comment type="caution">
    <text evidence="3">The sequence shown here is derived from an EMBL/GenBank/DDBJ whole genome shotgun (WGS) entry which is preliminary data.</text>
</comment>